<keyword evidence="2" id="KW-0472">Membrane</keyword>
<evidence type="ECO:0000256" key="1">
    <source>
        <dbReference type="SAM" id="Coils"/>
    </source>
</evidence>
<sequence>MSFLDDLDSFFVTGDIFYPDNKKRKERIKSLEKDCTNFLALAKIEAEASQELMENLNNKVRNLLNSKDDIPQYLEITFPKQIVETPYESMMNIYATLCMVPLIQITWKTAYAIINHQSVEEFAKDLSVSLGITAATITGALYFGGIAALFVPGPINGAYSRTNLRKAIKNTANSRKKIYRQYYITEMFNRHLETVLKCLTAYENTGIQNETIANAIADKVNLFKNSILDEKTIEIEVEKYLNEKDKQEYQWTQEG</sequence>
<evidence type="ECO:0000313" key="4">
    <source>
        <dbReference type="Proteomes" id="UP001211987"/>
    </source>
</evidence>
<evidence type="ECO:0000256" key="2">
    <source>
        <dbReference type="SAM" id="Phobius"/>
    </source>
</evidence>
<gene>
    <name evidence="3" type="ORF">PM738_16840</name>
</gene>
<keyword evidence="2" id="KW-0812">Transmembrane</keyword>
<dbReference type="AlphaFoldDB" id="A0AB35ITK1"/>
<keyword evidence="2" id="KW-1133">Transmembrane helix</keyword>
<feature type="transmembrane region" description="Helical" evidence="2">
    <location>
        <begin position="126"/>
        <end position="151"/>
    </location>
</feature>
<dbReference type="EMBL" id="JAQLKE010000041">
    <property type="protein sequence ID" value="MDB7085477.1"/>
    <property type="molecule type" value="Genomic_DNA"/>
</dbReference>
<evidence type="ECO:0000313" key="3">
    <source>
        <dbReference type="EMBL" id="MDB7085477.1"/>
    </source>
</evidence>
<reference evidence="3" key="1">
    <citation type="submission" date="2023-01" db="EMBL/GenBank/DDBJ databases">
        <title>Human gut microbiome strain richness.</title>
        <authorList>
            <person name="Chen-Liaw A."/>
        </authorList>
    </citation>
    <scope>NUCLEOTIDE SEQUENCE</scope>
    <source>
        <strain evidence="3">1001217st2_G6_1001217B_191108</strain>
    </source>
</reference>
<proteinExistence type="predicted"/>
<keyword evidence="1" id="KW-0175">Coiled coil</keyword>
<dbReference type="Proteomes" id="UP001211987">
    <property type="component" value="Unassembled WGS sequence"/>
</dbReference>
<feature type="coiled-coil region" evidence="1">
    <location>
        <begin position="39"/>
        <end position="66"/>
    </location>
</feature>
<name>A0AB35ITK1_9FIRM</name>
<protein>
    <submittedName>
        <fullName evidence="3">Uncharacterized protein</fullName>
    </submittedName>
</protein>
<feature type="transmembrane region" description="Helical" evidence="2">
    <location>
        <begin position="93"/>
        <end position="114"/>
    </location>
</feature>
<organism evidence="3 4">
    <name type="scientific">Thomasclavelia ramosa</name>
    <dbReference type="NCBI Taxonomy" id="1547"/>
    <lineage>
        <taxon>Bacteria</taxon>
        <taxon>Bacillati</taxon>
        <taxon>Bacillota</taxon>
        <taxon>Erysipelotrichia</taxon>
        <taxon>Erysipelotrichales</taxon>
        <taxon>Coprobacillaceae</taxon>
        <taxon>Thomasclavelia</taxon>
    </lineage>
</organism>
<dbReference type="RefSeq" id="WP_272019216.1">
    <property type="nucleotide sequence ID" value="NZ_JAQLKE010000041.1"/>
</dbReference>
<accession>A0AB35ITK1</accession>
<comment type="caution">
    <text evidence="3">The sequence shown here is derived from an EMBL/GenBank/DDBJ whole genome shotgun (WGS) entry which is preliminary data.</text>
</comment>